<evidence type="ECO:0000256" key="1">
    <source>
        <dbReference type="SAM" id="MobiDB-lite"/>
    </source>
</evidence>
<dbReference type="EMBL" id="AP005000">
    <property type="protein sequence ID" value="BAD23156.1"/>
    <property type="molecule type" value="Genomic_DNA"/>
</dbReference>
<proteinExistence type="predicted"/>
<dbReference type="AlphaFoldDB" id="Q6K6P6"/>
<evidence type="ECO:0000313" key="2">
    <source>
        <dbReference type="EMBL" id="BAD23156.1"/>
    </source>
</evidence>
<feature type="compositionally biased region" description="Low complexity" evidence="1">
    <location>
        <begin position="201"/>
        <end position="213"/>
    </location>
</feature>
<gene>
    <name evidence="2" type="primary">P0042D01.11</name>
</gene>
<dbReference type="Proteomes" id="UP000000763">
    <property type="component" value="Chromosome 2"/>
</dbReference>
<evidence type="ECO:0000313" key="3">
    <source>
        <dbReference type="Proteomes" id="UP000000763"/>
    </source>
</evidence>
<feature type="region of interest" description="Disordered" evidence="1">
    <location>
        <begin position="1"/>
        <end position="37"/>
    </location>
</feature>
<reference evidence="3" key="2">
    <citation type="journal article" date="2008" name="Nucleic Acids Res.">
        <title>The rice annotation project database (RAP-DB): 2008 update.</title>
        <authorList>
            <consortium name="The rice annotation project (RAP)"/>
        </authorList>
    </citation>
    <scope>GENOME REANNOTATION</scope>
    <source>
        <strain evidence="3">cv. Nipponbare</strain>
    </source>
</reference>
<accession>Q6K6P6</accession>
<sequence>MAWRPTAPPTRATTNGDGEQSTGGGGNGVEANGRGKERGKLGFIGATMSEEGAGATRQREEELCLCPLAACARSGGGRAMTTAMTAGRFGAGRRHGRQARAGAAEAATTRLSRTRAASRRPRRCGRLRARRVAAAWGPAVSRPCLRVRLTRGAHGADAAASEDPLYVEVEADVAAAVSLCRVCPRLSPVSPLRSTPPPPSSSSSSPGPRHSTR</sequence>
<feature type="region of interest" description="Disordered" evidence="1">
    <location>
        <begin position="187"/>
        <end position="213"/>
    </location>
</feature>
<protein>
    <submittedName>
        <fullName evidence="2">Uncharacterized protein</fullName>
    </submittedName>
</protein>
<reference evidence="3" key="1">
    <citation type="journal article" date="2005" name="Nature">
        <title>The map-based sequence of the rice genome.</title>
        <authorList>
            <consortium name="International rice genome sequencing project (IRGSP)"/>
            <person name="Matsumoto T."/>
            <person name="Wu J."/>
            <person name="Kanamori H."/>
            <person name="Katayose Y."/>
            <person name="Fujisawa M."/>
            <person name="Namiki N."/>
            <person name="Mizuno H."/>
            <person name="Yamamoto K."/>
            <person name="Antonio B.A."/>
            <person name="Baba T."/>
            <person name="Sakata K."/>
            <person name="Nagamura Y."/>
            <person name="Aoki H."/>
            <person name="Arikawa K."/>
            <person name="Arita K."/>
            <person name="Bito T."/>
            <person name="Chiden Y."/>
            <person name="Fujitsuka N."/>
            <person name="Fukunaka R."/>
            <person name="Hamada M."/>
            <person name="Harada C."/>
            <person name="Hayashi A."/>
            <person name="Hijishita S."/>
            <person name="Honda M."/>
            <person name="Hosokawa S."/>
            <person name="Ichikawa Y."/>
            <person name="Idonuma A."/>
            <person name="Iijima M."/>
            <person name="Ikeda M."/>
            <person name="Ikeno M."/>
            <person name="Ito K."/>
            <person name="Ito S."/>
            <person name="Ito T."/>
            <person name="Ito Y."/>
            <person name="Ito Y."/>
            <person name="Iwabuchi A."/>
            <person name="Kamiya K."/>
            <person name="Karasawa W."/>
            <person name="Kurita K."/>
            <person name="Katagiri S."/>
            <person name="Kikuta A."/>
            <person name="Kobayashi H."/>
            <person name="Kobayashi N."/>
            <person name="Machita K."/>
            <person name="Maehara T."/>
            <person name="Masukawa M."/>
            <person name="Mizubayashi T."/>
            <person name="Mukai Y."/>
            <person name="Nagasaki H."/>
            <person name="Nagata Y."/>
            <person name="Naito S."/>
            <person name="Nakashima M."/>
            <person name="Nakama Y."/>
            <person name="Nakamichi Y."/>
            <person name="Nakamura M."/>
            <person name="Meguro A."/>
            <person name="Negishi M."/>
            <person name="Ohta I."/>
            <person name="Ohta T."/>
            <person name="Okamoto M."/>
            <person name="Ono N."/>
            <person name="Saji S."/>
            <person name="Sakaguchi M."/>
            <person name="Sakai K."/>
            <person name="Shibata M."/>
            <person name="Shimokawa T."/>
            <person name="Song J."/>
            <person name="Takazaki Y."/>
            <person name="Terasawa K."/>
            <person name="Tsugane M."/>
            <person name="Tsuji K."/>
            <person name="Ueda S."/>
            <person name="Waki K."/>
            <person name="Yamagata H."/>
            <person name="Yamamoto M."/>
            <person name="Yamamoto S."/>
            <person name="Yamane H."/>
            <person name="Yoshiki S."/>
            <person name="Yoshihara R."/>
            <person name="Yukawa K."/>
            <person name="Zhong H."/>
            <person name="Yano M."/>
            <person name="Yuan Q."/>
            <person name="Ouyang S."/>
            <person name="Liu J."/>
            <person name="Jones K.M."/>
            <person name="Gansberger K."/>
            <person name="Moffat K."/>
            <person name="Hill J."/>
            <person name="Bera J."/>
            <person name="Fadrosh D."/>
            <person name="Jin S."/>
            <person name="Johri S."/>
            <person name="Kim M."/>
            <person name="Overton L."/>
            <person name="Reardon M."/>
            <person name="Tsitrin T."/>
            <person name="Vuong H."/>
            <person name="Weaver B."/>
            <person name="Ciecko A."/>
            <person name="Tallon L."/>
            <person name="Jackson J."/>
            <person name="Pai G."/>
            <person name="Aken S.V."/>
            <person name="Utterback T."/>
            <person name="Reidmuller S."/>
            <person name="Feldblyum T."/>
            <person name="Hsiao J."/>
            <person name="Zismann V."/>
            <person name="Iobst S."/>
            <person name="de Vazeille A.R."/>
            <person name="Buell C.R."/>
            <person name="Ying K."/>
            <person name="Li Y."/>
            <person name="Lu T."/>
            <person name="Huang Y."/>
            <person name="Zhao Q."/>
            <person name="Feng Q."/>
            <person name="Zhang L."/>
            <person name="Zhu J."/>
            <person name="Weng Q."/>
            <person name="Mu J."/>
            <person name="Lu Y."/>
            <person name="Fan D."/>
            <person name="Liu Y."/>
            <person name="Guan J."/>
            <person name="Zhang Y."/>
            <person name="Yu S."/>
            <person name="Liu X."/>
            <person name="Zhang Y."/>
            <person name="Hong G."/>
            <person name="Han B."/>
            <person name="Choisne N."/>
            <person name="Demange N."/>
            <person name="Orjeda G."/>
            <person name="Samain S."/>
            <person name="Cattolico L."/>
            <person name="Pelletier E."/>
            <person name="Couloux A."/>
            <person name="Segurens B."/>
            <person name="Wincker P."/>
            <person name="D'Hont A."/>
            <person name="Scarpelli C."/>
            <person name="Weissenbach J."/>
            <person name="Salanoubat M."/>
            <person name="Quetier F."/>
            <person name="Yu Y."/>
            <person name="Kim H.R."/>
            <person name="Rambo T."/>
            <person name="Currie J."/>
            <person name="Collura K."/>
            <person name="Luo M."/>
            <person name="Yang T."/>
            <person name="Ammiraju J.S.S."/>
            <person name="Engler F."/>
            <person name="Soderlund C."/>
            <person name="Wing R.A."/>
            <person name="Palmer L.E."/>
            <person name="de la Bastide M."/>
            <person name="Spiegel L."/>
            <person name="Nascimento L."/>
            <person name="Zutavern T."/>
            <person name="O'Shaughnessy A."/>
            <person name="Dike S."/>
            <person name="Dedhia N."/>
            <person name="Preston R."/>
            <person name="Balija V."/>
            <person name="McCombie W.R."/>
            <person name="Chow T."/>
            <person name="Chen H."/>
            <person name="Chung M."/>
            <person name="Chen C."/>
            <person name="Shaw J."/>
            <person name="Wu H."/>
            <person name="Hsiao K."/>
            <person name="Chao Y."/>
            <person name="Chu M."/>
            <person name="Cheng C."/>
            <person name="Hour A."/>
            <person name="Lee P."/>
            <person name="Lin S."/>
            <person name="Lin Y."/>
            <person name="Liou J."/>
            <person name="Liu S."/>
            <person name="Hsing Y."/>
            <person name="Raghuvanshi S."/>
            <person name="Mohanty A."/>
            <person name="Bharti A.K."/>
            <person name="Gaur A."/>
            <person name="Gupta V."/>
            <person name="Kumar D."/>
            <person name="Ravi V."/>
            <person name="Vij S."/>
            <person name="Kapur A."/>
            <person name="Khurana P."/>
            <person name="Khurana P."/>
            <person name="Khurana J.P."/>
            <person name="Tyagi A.K."/>
            <person name="Gaikwad K."/>
            <person name="Singh A."/>
            <person name="Dalal V."/>
            <person name="Srivastava S."/>
            <person name="Dixit A."/>
            <person name="Pal A.K."/>
            <person name="Ghazi I.A."/>
            <person name="Yadav M."/>
            <person name="Pandit A."/>
            <person name="Bhargava A."/>
            <person name="Sureshbabu K."/>
            <person name="Batra K."/>
            <person name="Sharma T.R."/>
            <person name="Mohapatra T."/>
            <person name="Singh N.K."/>
            <person name="Messing J."/>
            <person name="Nelson A.B."/>
            <person name="Fuks G."/>
            <person name="Kavchok S."/>
            <person name="Keizer G."/>
            <person name="Linton E."/>
            <person name="Llaca V."/>
            <person name="Song R."/>
            <person name="Tanyolac B."/>
            <person name="Young S."/>
            <person name="Ho-Il K."/>
            <person name="Hahn J.H."/>
            <person name="Sangsakoo G."/>
            <person name="Vanavichit A."/>
            <person name="de Mattos Luiz.A.T."/>
            <person name="Zimmer P.D."/>
            <person name="Malone G."/>
            <person name="Dellagostin O."/>
            <person name="de Oliveira A.C."/>
            <person name="Bevan M."/>
            <person name="Bancroft I."/>
            <person name="Minx P."/>
            <person name="Cordum H."/>
            <person name="Wilson R."/>
            <person name="Cheng Z."/>
            <person name="Jin W."/>
            <person name="Jiang J."/>
            <person name="Leong S.A."/>
            <person name="Iwama H."/>
            <person name="Gojobori T."/>
            <person name="Itoh T."/>
            <person name="Niimura Y."/>
            <person name="Fujii Y."/>
            <person name="Habara T."/>
            <person name="Sakai H."/>
            <person name="Sato Y."/>
            <person name="Wilson G."/>
            <person name="Kumar K."/>
            <person name="McCouch S."/>
            <person name="Juretic N."/>
            <person name="Hoen D."/>
            <person name="Wright S."/>
            <person name="Bruskiewich R."/>
            <person name="Bureau T."/>
            <person name="Miyao A."/>
            <person name="Hirochika H."/>
            <person name="Nishikawa T."/>
            <person name="Kadowaki K."/>
            <person name="Sugiura M."/>
            <person name="Burr B."/>
            <person name="Sasaki T."/>
        </authorList>
    </citation>
    <scope>NUCLEOTIDE SEQUENCE [LARGE SCALE GENOMIC DNA]</scope>
    <source>
        <strain evidence="3">cv. Nipponbare</strain>
    </source>
</reference>
<organism evidence="2 3">
    <name type="scientific">Oryza sativa subsp. japonica</name>
    <name type="common">Rice</name>
    <dbReference type="NCBI Taxonomy" id="39947"/>
    <lineage>
        <taxon>Eukaryota</taxon>
        <taxon>Viridiplantae</taxon>
        <taxon>Streptophyta</taxon>
        <taxon>Embryophyta</taxon>
        <taxon>Tracheophyta</taxon>
        <taxon>Spermatophyta</taxon>
        <taxon>Magnoliopsida</taxon>
        <taxon>Liliopsida</taxon>
        <taxon>Poales</taxon>
        <taxon>Poaceae</taxon>
        <taxon>BOP clade</taxon>
        <taxon>Oryzoideae</taxon>
        <taxon>Oryzeae</taxon>
        <taxon>Oryzinae</taxon>
        <taxon>Oryza</taxon>
        <taxon>Oryza sativa</taxon>
    </lineage>
</organism>
<name>Q6K6P6_ORYSJ</name>